<evidence type="ECO:0000256" key="3">
    <source>
        <dbReference type="ARBA" id="ARBA00022729"/>
    </source>
</evidence>
<dbReference type="GO" id="GO:0009279">
    <property type="term" value="C:cell outer membrane"/>
    <property type="evidence" value="ECO:0007669"/>
    <property type="project" value="UniProtKB-SubCell"/>
</dbReference>
<evidence type="ECO:0000256" key="1">
    <source>
        <dbReference type="ARBA" id="ARBA00004442"/>
    </source>
</evidence>
<sequence>MTETNPNVLTTDIYYTKFSDCKSGLTAVYNAFKQPNIYMPVEENLRSDVGVQGNKFRSAFDNTAYLQNFNDAAPAPNNKWAALYKAVFRANQLIEGLDKVEPTLTESQRTEFQQIKAQAFFFRGLFYFYLNTSFNHGRVPIIDYVPKSEAEFYRPVSESDQVIEFYRSDLKKALELGLNDSWDADNAGRATSYAAKAILGKSFLYAGDYATAKGYFKDIIDNGGYQLADVSDNMTTKGEFNSESILEVSYTTAYNTEFAGDSQLYNQWGMGFSKKGWSTVIVPFWLVEEYEEEYVDPKNDNNWEIVNYDSYRYQSDDNAENEEYDYKPDIIYNQAGKEYGYETMSANGDTILVSSYVFHQFPQKYDYEPRVYRRVVKKNLNGEDYIPDAKHVNPQYFKLAGVFNYKNFKFKQVGEKMYRLREYSRRASYSIAINGDETVNFYQQIPQLTAIFHNQESGYFRKLCNWDIRTKENEGTPVNSSDINLRLIRLADIYLMYAECLIKGGTDETGFDEALMYVNKVRQRAGTMLMGSEDNAKAEFKGNATYQNTVINEETGEPADPNGTMSTASELMEHLMYVERPLELCVEGHALRVNDLRRWEDNGVEVSTGVAGTSGNKFSVKGRFTYLSQQKFILETTYYWKPKTVGSLELVLGRNWGKQYRASYNPTKTPWVDYAHAAANYDDNVAYWPIPNTEIMSNPYID</sequence>
<proteinExistence type="inferred from homology"/>
<comment type="similarity">
    <text evidence="2">Belongs to the SusD family.</text>
</comment>
<dbReference type="InterPro" id="IPR011990">
    <property type="entry name" value="TPR-like_helical_dom_sf"/>
</dbReference>
<dbReference type="RefSeq" id="WP_225456559.1">
    <property type="nucleotide sequence ID" value="NZ_JAIWXW010000016.1"/>
</dbReference>
<dbReference type="InterPro" id="IPR012944">
    <property type="entry name" value="SusD_RagB_dom"/>
</dbReference>
<reference evidence="8" key="1">
    <citation type="submission" date="2023-08" db="EMBL/GenBank/DDBJ databases">
        <title>Mucin Metabolism Genes Underlie the Key Renovations of Bacteroides xylanisolvens Genomes in Captive Great Apes.</title>
        <authorList>
            <person name="Nishida A.H."/>
        </authorList>
    </citation>
    <scope>NUCLEOTIDE SEQUENCE</scope>
    <source>
        <strain evidence="8">P13.H9</strain>
    </source>
</reference>
<evidence type="ECO:0000256" key="5">
    <source>
        <dbReference type="ARBA" id="ARBA00023237"/>
    </source>
</evidence>
<dbReference type="InterPro" id="IPR033985">
    <property type="entry name" value="SusD-like_N"/>
</dbReference>
<evidence type="ECO:0000259" key="6">
    <source>
        <dbReference type="Pfam" id="PF07980"/>
    </source>
</evidence>
<evidence type="ECO:0000256" key="2">
    <source>
        <dbReference type="ARBA" id="ARBA00006275"/>
    </source>
</evidence>
<keyword evidence="3" id="KW-0732">Signal</keyword>
<evidence type="ECO:0000259" key="7">
    <source>
        <dbReference type="Pfam" id="PF14322"/>
    </source>
</evidence>
<dbReference type="Proteomes" id="UP001198461">
    <property type="component" value="Unassembled WGS sequence"/>
</dbReference>
<evidence type="ECO:0000313" key="8">
    <source>
        <dbReference type="EMBL" id="MCA4703082.1"/>
    </source>
</evidence>
<evidence type="ECO:0000313" key="9">
    <source>
        <dbReference type="Proteomes" id="UP001198461"/>
    </source>
</evidence>
<dbReference type="Pfam" id="PF07980">
    <property type="entry name" value="SusD_RagB"/>
    <property type="match status" value="1"/>
</dbReference>
<dbReference type="SUPFAM" id="SSF48452">
    <property type="entry name" value="TPR-like"/>
    <property type="match status" value="1"/>
</dbReference>
<keyword evidence="5" id="KW-0998">Cell outer membrane</keyword>
<comment type="caution">
    <text evidence="8">The sequence shown here is derived from an EMBL/GenBank/DDBJ whole genome shotgun (WGS) entry which is preliminary data.</text>
</comment>
<accession>A0AAW4SUH1</accession>
<protein>
    <submittedName>
        <fullName evidence="8">RagB/SusD family nutrient uptake outer membrane protein</fullName>
    </submittedName>
</protein>
<dbReference type="Pfam" id="PF14322">
    <property type="entry name" value="SusD-like_3"/>
    <property type="match status" value="1"/>
</dbReference>
<dbReference type="AlphaFoldDB" id="A0AAW4SUH1"/>
<keyword evidence="4" id="KW-0472">Membrane</keyword>
<feature type="domain" description="SusD-like N-terminal" evidence="7">
    <location>
        <begin position="19"/>
        <end position="203"/>
    </location>
</feature>
<feature type="domain" description="RagB/SusD" evidence="6">
    <location>
        <begin position="243"/>
        <end position="700"/>
    </location>
</feature>
<evidence type="ECO:0000256" key="4">
    <source>
        <dbReference type="ARBA" id="ARBA00023136"/>
    </source>
</evidence>
<organism evidence="8 9">
    <name type="scientific">Bacteroides xylanisolvens</name>
    <dbReference type="NCBI Taxonomy" id="371601"/>
    <lineage>
        <taxon>Bacteria</taxon>
        <taxon>Pseudomonadati</taxon>
        <taxon>Bacteroidota</taxon>
        <taxon>Bacteroidia</taxon>
        <taxon>Bacteroidales</taxon>
        <taxon>Bacteroidaceae</taxon>
        <taxon>Bacteroides</taxon>
    </lineage>
</organism>
<name>A0AAW4SUH1_9BACE</name>
<comment type="subcellular location">
    <subcellularLocation>
        <location evidence="1">Cell outer membrane</location>
    </subcellularLocation>
</comment>
<dbReference type="EMBL" id="JAIWYE010000012">
    <property type="protein sequence ID" value="MCA4703082.1"/>
    <property type="molecule type" value="Genomic_DNA"/>
</dbReference>
<dbReference type="Gene3D" id="1.25.40.390">
    <property type="match status" value="1"/>
</dbReference>
<gene>
    <name evidence="8" type="ORF">LD004_05570</name>
</gene>